<dbReference type="InterPro" id="IPR002052">
    <property type="entry name" value="DNA_methylase_N6_adenine_CS"/>
</dbReference>
<evidence type="ECO:0000256" key="5">
    <source>
        <dbReference type="HAMAP-Rule" id="MF_03187"/>
    </source>
</evidence>
<proteinExistence type="inferred from homology"/>
<dbReference type="InterPro" id="IPR029063">
    <property type="entry name" value="SAM-dependent_MTases_sf"/>
</dbReference>
<comment type="subcellular location">
    <subcellularLocation>
        <location evidence="1 5">Cytoplasm</location>
    </subcellularLocation>
</comment>
<dbReference type="InterPro" id="IPR041370">
    <property type="entry name" value="Mlase_EEF1AKMT1/ZCCHC4"/>
</dbReference>
<dbReference type="AlphaFoldDB" id="A0A1L8DCL5"/>
<accession>A0A1L8DCL5</accession>
<comment type="function">
    <text evidence="5">S-adenosyl-L-methionine-dependent protein-lysine N-methyltransferase that methylates elongation factor 1-alpha.</text>
</comment>
<evidence type="ECO:0000256" key="1">
    <source>
        <dbReference type="ARBA" id="ARBA00004496"/>
    </source>
</evidence>
<dbReference type="GO" id="GO:0032259">
    <property type="term" value="P:methylation"/>
    <property type="evidence" value="ECO:0007669"/>
    <property type="project" value="UniProtKB-KW"/>
</dbReference>
<dbReference type="GO" id="GO:0003676">
    <property type="term" value="F:nucleic acid binding"/>
    <property type="evidence" value="ECO:0007669"/>
    <property type="project" value="InterPro"/>
</dbReference>
<name>A0A1L8DCL5_9DIPT</name>
<dbReference type="PROSITE" id="PS00092">
    <property type="entry name" value="N6_MTASE"/>
    <property type="match status" value="1"/>
</dbReference>
<keyword evidence="3 5" id="KW-0489">Methyltransferase</keyword>
<evidence type="ECO:0000256" key="3">
    <source>
        <dbReference type="ARBA" id="ARBA00022603"/>
    </source>
</evidence>
<dbReference type="EMBL" id="GFDF01010030">
    <property type="protein sequence ID" value="JAV04054.1"/>
    <property type="molecule type" value="Transcribed_RNA"/>
</dbReference>
<evidence type="ECO:0000256" key="4">
    <source>
        <dbReference type="ARBA" id="ARBA00022679"/>
    </source>
</evidence>
<dbReference type="PANTHER" id="PTHR13200">
    <property type="entry name" value="EEF1A LYSINE METHYLTRANSFERASE 1"/>
    <property type="match status" value="1"/>
</dbReference>
<comment type="similarity">
    <text evidence="5">Belongs to the class I-like SAM-binding methyltransferase superfamily. EFM5 family.</text>
</comment>
<dbReference type="GO" id="GO:0005737">
    <property type="term" value="C:cytoplasm"/>
    <property type="evidence" value="ECO:0007669"/>
    <property type="project" value="UniProtKB-SubCell"/>
</dbReference>
<dbReference type="EC" id="2.1.1.-" evidence="5"/>
<protein>
    <recommendedName>
        <fullName evidence="5">Protein-lysine N-methyltransferase</fullName>
        <ecNumber evidence="5">2.1.1.-</ecNumber>
    </recommendedName>
</protein>
<keyword evidence="2 5" id="KW-0963">Cytoplasm</keyword>
<evidence type="ECO:0000313" key="6">
    <source>
        <dbReference type="EMBL" id="JAV04054.1"/>
    </source>
</evidence>
<dbReference type="PANTHER" id="PTHR13200:SF0">
    <property type="entry name" value="EEF1A LYSINE METHYLTRANSFERASE 1"/>
    <property type="match status" value="1"/>
</dbReference>
<dbReference type="Pfam" id="PF10237">
    <property type="entry name" value="N6-adenineMlase"/>
    <property type="match status" value="1"/>
</dbReference>
<dbReference type="SUPFAM" id="SSF53335">
    <property type="entry name" value="S-adenosyl-L-methionine-dependent methyltransferases"/>
    <property type="match status" value="1"/>
</dbReference>
<dbReference type="InterPro" id="IPR019369">
    <property type="entry name" value="Efm5/EEF1AKMT1"/>
</dbReference>
<reference evidence="6" key="1">
    <citation type="submission" date="2016-12" db="EMBL/GenBank/DDBJ databases">
        <title>An insight into the sialome and mialome of the sand fly, Nyssomyia neivai.</title>
        <authorList>
            <person name="Sebastian V."/>
            <person name="Goulart T.M."/>
            <person name="Oliveira W."/>
            <person name="Calvo E."/>
            <person name="Oliveira L.F."/>
            <person name="Pinto M.C."/>
            <person name="Rosselino A.M."/>
            <person name="Ribeiro J.M."/>
        </authorList>
    </citation>
    <scope>NUCLEOTIDE SEQUENCE</scope>
</reference>
<sequence length="217" mass="24862">MEVEGKINGIHENSSDDEEITLPSDTLLILQQFLAEKAAEDENLVEENWQLSQFWYDEETISLMAGACKKIASGNDLKIGLFSCPSLYEEISRVLPNVWLFEYDERFLKGDRCIFYDYTRGKDTEVLGNFHEFFDLVIADPPFLSEECISKTSDILMHVLKSSGRIILCSGVIVAQWAEKFLKLQPCKFHPKHKRNLGNEFASFANFNLDDFIGNTQ</sequence>
<evidence type="ECO:0000256" key="2">
    <source>
        <dbReference type="ARBA" id="ARBA00022490"/>
    </source>
</evidence>
<organism evidence="6">
    <name type="scientific">Nyssomyia neivai</name>
    <dbReference type="NCBI Taxonomy" id="330878"/>
    <lineage>
        <taxon>Eukaryota</taxon>
        <taxon>Metazoa</taxon>
        <taxon>Ecdysozoa</taxon>
        <taxon>Arthropoda</taxon>
        <taxon>Hexapoda</taxon>
        <taxon>Insecta</taxon>
        <taxon>Pterygota</taxon>
        <taxon>Neoptera</taxon>
        <taxon>Endopterygota</taxon>
        <taxon>Diptera</taxon>
        <taxon>Nematocera</taxon>
        <taxon>Psychodoidea</taxon>
        <taxon>Psychodidae</taxon>
        <taxon>Nyssomyia</taxon>
    </lineage>
</organism>
<dbReference type="GO" id="GO:0016279">
    <property type="term" value="F:protein-lysine N-methyltransferase activity"/>
    <property type="evidence" value="ECO:0007669"/>
    <property type="project" value="UniProtKB-UniRule"/>
</dbReference>
<dbReference type="HAMAP" id="MF_03187">
    <property type="entry name" value="Methyltr_EFM5"/>
    <property type="match status" value="1"/>
</dbReference>
<keyword evidence="4 5" id="KW-0808">Transferase</keyword>